<dbReference type="SUPFAM" id="SSF52833">
    <property type="entry name" value="Thioredoxin-like"/>
    <property type="match status" value="1"/>
</dbReference>
<evidence type="ECO:0008006" key="7">
    <source>
        <dbReference type="Google" id="ProtNLM"/>
    </source>
</evidence>
<keyword evidence="2" id="KW-0732">Signal</keyword>
<comment type="caution">
    <text evidence="5">The sequence shown here is derived from an EMBL/GenBank/DDBJ whole genome shotgun (WGS) entry which is preliminary data.</text>
</comment>
<dbReference type="PANTHER" id="PTHR22699:SF1">
    <property type="entry name" value="THIOREDOXIN DOMAIN-CONTAINING PROTEIN 16"/>
    <property type="match status" value="1"/>
</dbReference>
<dbReference type="PANTHER" id="PTHR22699">
    <property type="entry name" value="THIOREDOXIN DOMAIN-CONTAINING PROTEIN 16"/>
    <property type="match status" value="1"/>
</dbReference>
<feature type="domain" description="TXNDC16 N-terminal" evidence="3">
    <location>
        <begin position="33"/>
        <end position="133"/>
    </location>
</feature>
<dbReference type="Proteomes" id="UP001283361">
    <property type="component" value="Unassembled WGS sequence"/>
</dbReference>
<dbReference type="Pfam" id="PF24508">
    <property type="entry name" value="TXNDC16_N"/>
    <property type="match status" value="1"/>
</dbReference>
<protein>
    <recommendedName>
        <fullName evidence="7">Thioredoxin domain-containing protein</fullName>
    </recommendedName>
</protein>
<dbReference type="Pfam" id="PF13848">
    <property type="entry name" value="Thioredoxin_6"/>
    <property type="match status" value="1"/>
</dbReference>
<dbReference type="Pfam" id="PF24509">
    <property type="entry name" value="TXNDC16_2nd"/>
    <property type="match status" value="1"/>
</dbReference>
<accession>A0AAE0ZS28</accession>
<sequence>MQSFLLVCLGSVLLLIGLCSSRITDSLDNVIVVKSDTLPDLINSPSLSLVFFFNLEKSRVRNFFQAYDESAEYLKNYDIKLAAYDCMDGKETETRCSNDDVGMTVYTYRNGIALISLKIANLFDVDSIMSNALHLILLHEVPIIQSRLERQELELSEVGKRDLLFIYIEAVGTEEHRIFLEIAHAYQDRLSFALTSDISSALGLQDSEEITKYSSYGLWISFCSEINKDELLKDGSCPHTMYRGKPKLFNVARFVQKLQEKSLFNAPKDGVASLFEMTSDDPIVYVYIKERDVNTEIMNTLNYDLRGSAKTVFVNMEDSDCQAAVKQQGYLGEYPSIGLKTINGTMLFLDPKDWTLSGVNNFLLPHLFPSWSTEEMPSSILASSENDENSLASLIDEVETQDDQVASAVHSLRMKEMAGLELVPGLLKDTFYRTVRRSPLLIVLFYGPFHHMSMAFLRDFGMAAQILANNFSTPNVLACVNCFDATDLCSAENVTTYPTIRIYRKNPANHETYTGSLDALAVAKAAKLLELNSPLLLTREEEVDKFIQGHHPTDFSKFSPSSVLLLTTDSTSGHSTQFKAVSKSMSQVTALAAVHPSIVPLITQKYKTTVPSIVAFNREDKVKPMRTLALKQGDKTDVDLTAFIRAATIPFVPELVPDNFPHLFARHQPMAILFVDSKDVETKDAALASFSSLATSDLFPATIFCWMDAHVKSLGLKILSEYTWTAQIPMVSVVKHRQGQVFNFQPNLQRPLSKDPIQSEAMADWLQQVLSGTATPSKILEQEKWGPPGPYFNFLKLQEDKVDRDTHLYIPSFNEGIEPPEEGVREKELEVRKMLLELYNKHKSMKEPDEQDTSGAEIVQDYPTDHGHTEL</sequence>
<evidence type="ECO:0000259" key="3">
    <source>
        <dbReference type="Pfam" id="PF24508"/>
    </source>
</evidence>
<dbReference type="Gene3D" id="3.40.30.10">
    <property type="entry name" value="Glutaredoxin"/>
    <property type="match status" value="2"/>
</dbReference>
<proteinExistence type="predicted"/>
<evidence type="ECO:0000313" key="5">
    <source>
        <dbReference type="EMBL" id="KAK3773562.1"/>
    </source>
</evidence>
<evidence type="ECO:0000259" key="4">
    <source>
        <dbReference type="Pfam" id="PF24509"/>
    </source>
</evidence>
<evidence type="ECO:0000256" key="2">
    <source>
        <dbReference type="SAM" id="SignalP"/>
    </source>
</evidence>
<feature type="signal peptide" evidence="2">
    <location>
        <begin position="1"/>
        <end position="21"/>
    </location>
</feature>
<dbReference type="InterPro" id="IPR036249">
    <property type="entry name" value="Thioredoxin-like_sf"/>
</dbReference>
<organism evidence="5 6">
    <name type="scientific">Elysia crispata</name>
    <name type="common">lettuce slug</name>
    <dbReference type="NCBI Taxonomy" id="231223"/>
    <lineage>
        <taxon>Eukaryota</taxon>
        <taxon>Metazoa</taxon>
        <taxon>Spiralia</taxon>
        <taxon>Lophotrochozoa</taxon>
        <taxon>Mollusca</taxon>
        <taxon>Gastropoda</taxon>
        <taxon>Heterobranchia</taxon>
        <taxon>Euthyneura</taxon>
        <taxon>Panpulmonata</taxon>
        <taxon>Sacoglossa</taxon>
        <taxon>Placobranchoidea</taxon>
        <taxon>Plakobranchidae</taxon>
        <taxon>Elysia</taxon>
    </lineage>
</organism>
<evidence type="ECO:0000256" key="1">
    <source>
        <dbReference type="SAM" id="MobiDB-lite"/>
    </source>
</evidence>
<feature type="domain" description="TXNDC16 second thioredoxin-like" evidence="4">
    <location>
        <begin position="136"/>
        <end position="258"/>
    </location>
</feature>
<dbReference type="InterPro" id="IPR057642">
    <property type="entry name" value="TXNDC16_2nd"/>
</dbReference>
<gene>
    <name evidence="5" type="ORF">RRG08_022272</name>
</gene>
<dbReference type="InterPro" id="IPR057639">
    <property type="entry name" value="TXNDC16_N"/>
</dbReference>
<dbReference type="EMBL" id="JAWDGP010003531">
    <property type="protein sequence ID" value="KAK3773562.1"/>
    <property type="molecule type" value="Genomic_DNA"/>
</dbReference>
<keyword evidence="6" id="KW-1185">Reference proteome</keyword>
<reference evidence="5" key="1">
    <citation type="journal article" date="2023" name="G3 (Bethesda)">
        <title>A reference genome for the long-term kleptoplast-retaining sea slug Elysia crispata morphotype clarki.</title>
        <authorList>
            <person name="Eastman K.E."/>
            <person name="Pendleton A.L."/>
            <person name="Shaikh M.A."/>
            <person name="Suttiyut T."/>
            <person name="Ogas R."/>
            <person name="Tomko P."/>
            <person name="Gavelis G."/>
            <person name="Widhalm J.R."/>
            <person name="Wisecaver J.H."/>
        </authorList>
    </citation>
    <scope>NUCLEOTIDE SEQUENCE</scope>
    <source>
        <strain evidence="5">ECLA1</strain>
    </source>
</reference>
<dbReference type="CDD" id="cd02961">
    <property type="entry name" value="PDI_a_family"/>
    <property type="match status" value="1"/>
</dbReference>
<feature type="chain" id="PRO_5042212017" description="Thioredoxin domain-containing protein" evidence="2">
    <location>
        <begin position="22"/>
        <end position="871"/>
    </location>
</feature>
<name>A0AAE0ZS28_9GAST</name>
<dbReference type="InterPro" id="IPR040090">
    <property type="entry name" value="TXNDC16"/>
</dbReference>
<feature type="region of interest" description="Disordered" evidence="1">
    <location>
        <begin position="842"/>
        <end position="871"/>
    </location>
</feature>
<dbReference type="AlphaFoldDB" id="A0AAE0ZS28"/>
<evidence type="ECO:0000313" key="6">
    <source>
        <dbReference type="Proteomes" id="UP001283361"/>
    </source>
</evidence>